<reference evidence="5" key="1">
    <citation type="journal article" date="2019" name="Int. J. Syst. Evol. Microbiol.">
        <title>The Global Catalogue of Microorganisms (GCM) 10K type strain sequencing project: providing services to taxonomists for standard genome sequencing and annotation.</title>
        <authorList>
            <consortium name="The Broad Institute Genomics Platform"/>
            <consortium name="The Broad Institute Genome Sequencing Center for Infectious Disease"/>
            <person name="Wu L."/>
            <person name="Ma J."/>
        </authorList>
    </citation>
    <scope>NUCLEOTIDE SEQUENCE [LARGE SCALE GENOMIC DNA]</scope>
    <source>
        <strain evidence="5">CECT 7184</strain>
    </source>
</reference>
<evidence type="ECO:0000256" key="3">
    <source>
        <dbReference type="HAMAP-Rule" id="MF_00088"/>
    </source>
</evidence>
<comment type="subcellular location">
    <subcellularLocation>
        <location evidence="3">Cytoplasm</location>
    </subcellularLocation>
</comment>
<dbReference type="Proteomes" id="UP001596142">
    <property type="component" value="Unassembled WGS sequence"/>
</dbReference>
<dbReference type="HAMAP" id="MF_00088">
    <property type="entry name" value="KhpA"/>
    <property type="match status" value="1"/>
</dbReference>
<keyword evidence="5" id="KW-1185">Reference proteome</keyword>
<accession>A0ABW0YID5</accession>
<keyword evidence="3" id="KW-0133">Cell shape</keyword>
<dbReference type="InterPro" id="IPR020627">
    <property type="entry name" value="KhpA"/>
</dbReference>
<keyword evidence="2 3" id="KW-0694">RNA-binding</keyword>
<dbReference type="CDD" id="cd22533">
    <property type="entry name" value="KH-II_YlqC-like"/>
    <property type="match status" value="1"/>
</dbReference>
<dbReference type="EMBL" id="JBHSOZ010000003">
    <property type="protein sequence ID" value="MFC5712173.1"/>
    <property type="molecule type" value="Genomic_DNA"/>
</dbReference>
<proteinExistence type="inferred from homology"/>
<comment type="subunit">
    <text evidence="3">Forms a complex with KhpB.</text>
</comment>
<evidence type="ECO:0000313" key="5">
    <source>
        <dbReference type="Proteomes" id="UP001596142"/>
    </source>
</evidence>
<comment type="caution">
    <text evidence="4">The sequence shown here is derived from an EMBL/GenBank/DDBJ whole genome shotgun (WGS) entry which is preliminary data.</text>
</comment>
<comment type="similarity">
    <text evidence="3">Belongs to the KhpA RNA-binding protein family.</text>
</comment>
<keyword evidence="3" id="KW-0143">Chaperone</keyword>
<gene>
    <name evidence="3" type="primary">khpA</name>
    <name evidence="4" type="ORF">ACFPU1_05225</name>
</gene>
<keyword evidence="3" id="KW-0961">Cell wall biogenesis/degradation</keyword>
<keyword evidence="1 3" id="KW-0963">Cytoplasm</keyword>
<dbReference type="Pfam" id="PF13083">
    <property type="entry name" value="KH_KhpA-B"/>
    <property type="match status" value="1"/>
</dbReference>
<protein>
    <recommendedName>
        <fullName evidence="3">RNA-binding protein KhpA</fullName>
    </recommendedName>
    <alternativeName>
        <fullName evidence="3">KH-domain protein A</fullName>
    </alternativeName>
</protein>
<dbReference type="RefSeq" id="WP_054635292.1">
    <property type="nucleotide sequence ID" value="NZ_JBHSOZ010000003.1"/>
</dbReference>
<comment type="function">
    <text evidence="3">A probable RNA chaperone. Forms a complex with KhpB which binds to cellular RNA and controls its expression. Plays a role in peptidoglycan (PG) homeostasis and cell length regulation.</text>
</comment>
<dbReference type="PANTHER" id="PTHR34654:SF1">
    <property type="entry name" value="RNA-BINDING PROTEIN KHPA"/>
    <property type="match status" value="1"/>
</dbReference>
<name>A0ABW0YID5_9BACI</name>
<dbReference type="SUPFAM" id="SSF54814">
    <property type="entry name" value="Prokaryotic type KH domain (KH-domain type II)"/>
    <property type="match status" value="1"/>
</dbReference>
<dbReference type="InterPro" id="IPR015946">
    <property type="entry name" value="KH_dom-like_a/b"/>
</dbReference>
<dbReference type="InterPro" id="IPR009019">
    <property type="entry name" value="KH_sf_prok-type"/>
</dbReference>
<dbReference type="Gene3D" id="3.30.300.20">
    <property type="match status" value="1"/>
</dbReference>
<dbReference type="PANTHER" id="PTHR34654">
    <property type="entry name" value="UPF0109 PROTEIN SCO5592"/>
    <property type="match status" value="1"/>
</dbReference>
<evidence type="ECO:0000256" key="2">
    <source>
        <dbReference type="ARBA" id="ARBA00022884"/>
    </source>
</evidence>
<evidence type="ECO:0000313" key="4">
    <source>
        <dbReference type="EMBL" id="MFC5712173.1"/>
    </source>
</evidence>
<organism evidence="4 5">
    <name type="scientific">Thalassorhabdus alkalitolerans</name>
    <dbReference type="NCBI Taxonomy" id="2282697"/>
    <lineage>
        <taxon>Bacteria</taxon>
        <taxon>Bacillati</taxon>
        <taxon>Bacillota</taxon>
        <taxon>Bacilli</taxon>
        <taxon>Bacillales</taxon>
        <taxon>Bacillaceae</taxon>
        <taxon>Thalassorhabdus</taxon>
    </lineage>
</organism>
<evidence type="ECO:0000256" key="1">
    <source>
        <dbReference type="ARBA" id="ARBA00022490"/>
    </source>
</evidence>
<sequence>MKQLVENMARALVDHPDAVRVQEKEQDNTLVLTLSVHEEDMGKVIGKQGKIANAIRTVLYAAGSHHNKRVRLDIVE</sequence>